<sequence>MKGGWAAPPPPGAGNGELVSDGSFVPTFSRLDFLRNWRKSRAGMSSSSPSETSAAAKPADAAAATAKKKKTAKGKETGKKNEPVQASSPDDAASKGRSKTKRRKTDEAASPPEKQAPPKQKTVLYPSGQAIPAAKAQPGFSAYGIPQMQGKMPFDDKSLILPGGSAMPQNVLPNNQMLANFGTPTLGMQGLPSTFNSPQAQAPTMPTQPMEQDQTGWMYS</sequence>
<feature type="region of interest" description="Disordered" evidence="1">
    <location>
        <begin position="1"/>
        <end position="23"/>
    </location>
</feature>
<evidence type="ECO:0000313" key="3">
    <source>
        <dbReference type="Proteomes" id="UP001214603"/>
    </source>
</evidence>
<feature type="compositionally biased region" description="Low complexity" evidence="1">
    <location>
        <begin position="198"/>
        <end position="210"/>
    </location>
</feature>
<feature type="compositionally biased region" description="Low complexity" evidence="1">
    <location>
        <begin position="45"/>
        <end position="65"/>
    </location>
</feature>
<evidence type="ECO:0000313" key="2">
    <source>
        <dbReference type="EMBL" id="WFD01986.1"/>
    </source>
</evidence>
<organism evidence="2 3">
    <name type="scientific">Malassezia obtusa</name>
    <dbReference type="NCBI Taxonomy" id="76774"/>
    <lineage>
        <taxon>Eukaryota</taxon>
        <taxon>Fungi</taxon>
        <taxon>Dikarya</taxon>
        <taxon>Basidiomycota</taxon>
        <taxon>Ustilaginomycotina</taxon>
        <taxon>Malasseziomycetes</taxon>
        <taxon>Malasseziales</taxon>
        <taxon>Malasseziaceae</taxon>
        <taxon>Malassezia</taxon>
    </lineage>
</organism>
<dbReference type="AlphaFoldDB" id="A0AAF0IVF7"/>
<evidence type="ECO:0000256" key="1">
    <source>
        <dbReference type="SAM" id="MobiDB-lite"/>
    </source>
</evidence>
<reference evidence="2" key="1">
    <citation type="submission" date="2023-03" db="EMBL/GenBank/DDBJ databases">
        <title>Mating type loci evolution in Malassezia.</title>
        <authorList>
            <person name="Coelho M.A."/>
        </authorList>
    </citation>
    <scope>NUCLEOTIDE SEQUENCE</scope>
    <source>
        <strain evidence="2">CBS 7876</strain>
    </source>
</reference>
<accession>A0AAF0IVF7</accession>
<feature type="compositionally biased region" description="Basic and acidic residues" evidence="1">
    <location>
        <begin position="73"/>
        <end position="82"/>
    </location>
</feature>
<name>A0AAF0IVF7_9BASI</name>
<feature type="region of interest" description="Disordered" evidence="1">
    <location>
        <begin position="198"/>
        <end position="220"/>
    </location>
</feature>
<dbReference type="EMBL" id="CP119934">
    <property type="protein sequence ID" value="WFD01986.1"/>
    <property type="molecule type" value="Genomic_DNA"/>
</dbReference>
<protein>
    <submittedName>
        <fullName evidence="2">Uncharacterized protein</fullName>
    </submittedName>
</protein>
<feature type="region of interest" description="Disordered" evidence="1">
    <location>
        <begin position="40"/>
        <end position="130"/>
    </location>
</feature>
<keyword evidence="3" id="KW-1185">Reference proteome</keyword>
<proteinExistence type="predicted"/>
<gene>
    <name evidence="2" type="ORF">MOBT1_000669</name>
</gene>
<feature type="compositionally biased region" description="Polar residues" evidence="1">
    <location>
        <begin position="211"/>
        <end position="220"/>
    </location>
</feature>
<dbReference type="Proteomes" id="UP001214603">
    <property type="component" value="Chromosome 1"/>
</dbReference>